<evidence type="ECO:0000313" key="1">
    <source>
        <dbReference type="EMBL" id="CAD8192593.1"/>
    </source>
</evidence>
<reference evidence="1" key="1">
    <citation type="submission" date="2021-01" db="EMBL/GenBank/DDBJ databases">
        <authorList>
            <consortium name="Genoscope - CEA"/>
            <person name="William W."/>
        </authorList>
    </citation>
    <scope>NUCLEOTIDE SEQUENCE</scope>
</reference>
<keyword evidence="2" id="KW-1185">Reference proteome</keyword>
<dbReference type="EMBL" id="CAJJDO010000102">
    <property type="protein sequence ID" value="CAD8192593.1"/>
    <property type="molecule type" value="Genomic_DNA"/>
</dbReference>
<evidence type="ECO:0000313" key="2">
    <source>
        <dbReference type="Proteomes" id="UP000689195"/>
    </source>
</evidence>
<organism evidence="1 2">
    <name type="scientific">Paramecium pentaurelia</name>
    <dbReference type="NCBI Taxonomy" id="43138"/>
    <lineage>
        <taxon>Eukaryota</taxon>
        <taxon>Sar</taxon>
        <taxon>Alveolata</taxon>
        <taxon>Ciliophora</taxon>
        <taxon>Intramacronucleata</taxon>
        <taxon>Oligohymenophorea</taxon>
        <taxon>Peniculida</taxon>
        <taxon>Parameciidae</taxon>
        <taxon>Paramecium</taxon>
    </lineage>
</organism>
<comment type="caution">
    <text evidence="1">The sequence shown here is derived from an EMBL/GenBank/DDBJ whole genome shotgun (WGS) entry which is preliminary data.</text>
</comment>
<gene>
    <name evidence="1" type="ORF">PPENT_87.1.T1020057</name>
</gene>
<sequence>MILQANFHYEKDNKEKLASTSCKNGNDLYTNLLKLMDDIKYKIIYLDNTFHKVFAISKVELIKLPDKQDDLENFIDVVFHTSCQKGINAIAFHLRILEITNQAITIYKSEKILQILQEVYSQKGQDQQDKQEQQSNCYALRDLDYQNMIKKLNNTLYGKENFQDLTKEQQQEQEQIFSLIIQRPNSNRNTLCIFENNNEIVKVLSNFQIDKAQLYETNLAWAGEKREKAKPKLFLNAQVIESKKMKNGFTFETTIKVDHNQKSQNHLIFVLNQKVLAFQFPLKFGDNY</sequence>
<dbReference type="OrthoDB" id="306716at2759"/>
<proteinExistence type="predicted"/>
<name>A0A8S1WSB0_9CILI</name>
<dbReference type="AlphaFoldDB" id="A0A8S1WSB0"/>
<protein>
    <submittedName>
        <fullName evidence="1">Uncharacterized protein</fullName>
    </submittedName>
</protein>
<dbReference type="Proteomes" id="UP000689195">
    <property type="component" value="Unassembled WGS sequence"/>
</dbReference>
<accession>A0A8S1WSB0</accession>